<dbReference type="PATRIC" id="fig|29423.5.peg.1664"/>
<comment type="catalytic activity">
    <reaction evidence="1">
        <text>2-dehydro-3-deoxy-6-phospho-D-gluconate = D-glyceraldehyde 3-phosphate + pyruvate</text>
        <dbReference type="Rhea" id="RHEA:17089"/>
        <dbReference type="ChEBI" id="CHEBI:15361"/>
        <dbReference type="ChEBI" id="CHEBI:57569"/>
        <dbReference type="ChEBI" id="CHEBI:59776"/>
        <dbReference type="EC" id="4.1.2.14"/>
    </reaction>
</comment>
<dbReference type="PANTHER" id="PTHR30246:SF1">
    <property type="entry name" value="2-DEHYDRO-3-DEOXY-6-PHOSPHOGALACTONATE ALDOLASE-RELATED"/>
    <property type="match status" value="1"/>
</dbReference>
<organism evidence="8 9">
    <name type="scientific">Legionella oakridgensis</name>
    <dbReference type="NCBI Taxonomy" id="29423"/>
    <lineage>
        <taxon>Bacteria</taxon>
        <taxon>Pseudomonadati</taxon>
        <taxon>Pseudomonadota</taxon>
        <taxon>Gammaproteobacteria</taxon>
        <taxon>Legionellales</taxon>
        <taxon>Legionellaceae</taxon>
        <taxon>Legionella</taxon>
    </lineage>
</organism>
<comment type="subunit">
    <text evidence="4">Homotrimer.</text>
</comment>
<dbReference type="CDD" id="cd00452">
    <property type="entry name" value="KDPG_aldolase"/>
    <property type="match status" value="1"/>
</dbReference>
<dbReference type="PANTHER" id="PTHR30246">
    <property type="entry name" value="2-KETO-3-DEOXY-6-PHOSPHOGLUCONATE ALDOLASE"/>
    <property type="match status" value="1"/>
</dbReference>
<comment type="caution">
    <text evidence="8">The sequence shown here is derived from an EMBL/GenBank/DDBJ whole genome shotgun (WGS) entry which is preliminary data.</text>
</comment>
<dbReference type="Proteomes" id="UP000054858">
    <property type="component" value="Unassembled WGS sequence"/>
</dbReference>
<proteinExistence type="inferred from homology"/>
<reference evidence="8 9" key="1">
    <citation type="submission" date="2015-11" db="EMBL/GenBank/DDBJ databases">
        <title>Genomic analysis of 38 Legionella species identifies large and diverse effector repertoires.</title>
        <authorList>
            <person name="Burstein D."/>
            <person name="Amaro F."/>
            <person name="Zusman T."/>
            <person name="Lifshitz Z."/>
            <person name="Cohen O."/>
            <person name="Gilbert J.A."/>
            <person name="Pupko T."/>
            <person name="Shuman H.A."/>
            <person name="Segal G."/>
        </authorList>
    </citation>
    <scope>NUCLEOTIDE SEQUENCE [LARGE SCALE GENOMIC DNA]</scope>
    <source>
        <strain evidence="8 9">Oak Ridge-10</strain>
    </source>
</reference>
<keyword evidence="6" id="KW-0456">Lyase</keyword>
<dbReference type="NCBIfam" id="TIGR01182">
    <property type="entry name" value="eda"/>
    <property type="match status" value="1"/>
</dbReference>
<dbReference type="EC" id="4.1.2.14" evidence="5"/>
<evidence type="ECO:0000256" key="4">
    <source>
        <dbReference type="ARBA" id="ARBA00011233"/>
    </source>
</evidence>
<dbReference type="InterPro" id="IPR031337">
    <property type="entry name" value="KDPG/KHG_AS_1"/>
</dbReference>
<evidence type="ECO:0000313" key="9">
    <source>
        <dbReference type="Proteomes" id="UP000054858"/>
    </source>
</evidence>
<evidence type="ECO:0000256" key="3">
    <source>
        <dbReference type="ARBA" id="ARBA00006906"/>
    </source>
</evidence>
<comment type="pathway">
    <text evidence="2">Carbohydrate acid metabolism; 2-dehydro-3-deoxy-D-gluconate degradation; D-glyceraldehyde 3-phosphate and pyruvate from 2-dehydro-3-deoxy-D-gluconate: step 2/2.</text>
</comment>
<dbReference type="RefSeq" id="WP_025385848.1">
    <property type="nucleotide sequence ID" value="NZ_KV441806.1"/>
</dbReference>
<dbReference type="SUPFAM" id="SSF51569">
    <property type="entry name" value="Aldolase"/>
    <property type="match status" value="1"/>
</dbReference>
<dbReference type="InterPro" id="IPR000887">
    <property type="entry name" value="Aldlse_KDPG_KHG"/>
</dbReference>
<evidence type="ECO:0000256" key="1">
    <source>
        <dbReference type="ARBA" id="ARBA00000654"/>
    </source>
</evidence>
<evidence type="ECO:0000256" key="2">
    <source>
        <dbReference type="ARBA" id="ARBA00004736"/>
    </source>
</evidence>
<dbReference type="AlphaFoldDB" id="A0A0W0X020"/>
<evidence type="ECO:0000256" key="6">
    <source>
        <dbReference type="ARBA" id="ARBA00023239"/>
    </source>
</evidence>
<dbReference type="GO" id="GO:0016740">
    <property type="term" value="F:transferase activity"/>
    <property type="evidence" value="ECO:0007669"/>
    <property type="project" value="UniProtKB-KW"/>
</dbReference>
<dbReference type="Gene3D" id="3.20.20.70">
    <property type="entry name" value="Aldolase class I"/>
    <property type="match status" value="1"/>
</dbReference>
<dbReference type="NCBIfam" id="NF004325">
    <property type="entry name" value="PRK05718.1"/>
    <property type="match status" value="1"/>
</dbReference>
<accession>A0A0W0X020</accession>
<protein>
    <recommendedName>
        <fullName evidence="5">2-dehydro-3-deoxy-phosphogluconate aldolase</fullName>
        <ecNumber evidence="5">4.1.2.14</ecNumber>
    </recommendedName>
</protein>
<evidence type="ECO:0000256" key="7">
    <source>
        <dbReference type="ARBA" id="ARBA00023277"/>
    </source>
</evidence>
<dbReference type="GO" id="GO:0008675">
    <property type="term" value="F:2-dehydro-3-deoxy-phosphogluconate aldolase activity"/>
    <property type="evidence" value="ECO:0007669"/>
    <property type="project" value="UniProtKB-EC"/>
</dbReference>
<keyword evidence="8" id="KW-0808">Transferase</keyword>
<dbReference type="EMBL" id="LNYP01000029">
    <property type="protein sequence ID" value="KTD37913.1"/>
    <property type="molecule type" value="Genomic_DNA"/>
</dbReference>
<sequence>MISCNWQQQAERLFTASPVIPVLVIHELNDVVPMAQAILAGGIRVLEVTLRTPIALDAIQLLRRNLPEAMVGAGTILNAHQLQQAMEADAEFAISPGLTPTLLQAGQESDIPFIPGASSLSELMMGMDYGYKHFKCFPAEAIGGVKTLKSIAGPLPDLRFCATGGINEQNFLDYLILPNVACVGGSWVIPTEAIIKKDWQRITEICALAVKKAKQCKLAF</sequence>
<evidence type="ECO:0000256" key="5">
    <source>
        <dbReference type="ARBA" id="ARBA00013063"/>
    </source>
</evidence>
<comment type="similarity">
    <text evidence="3">Belongs to the KHG/KDPG aldolase family.</text>
</comment>
<evidence type="ECO:0000313" key="8">
    <source>
        <dbReference type="EMBL" id="KTD37913.1"/>
    </source>
</evidence>
<name>A0A0W0X020_9GAMM</name>
<dbReference type="PROSITE" id="PS00159">
    <property type="entry name" value="ALDOLASE_KDPG_KHG_1"/>
    <property type="match status" value="1"/>
</dbReference>
<keyword evidence="7" id="KW-0119">Carbohydrate metabolism</keyword>
<dbReference type="InterPro" id="IPR013785">
    <property type="entry name" value="Aldolase_TIM"/>
</dbReference>
<gene>
    <name evidence="8" type="primary">eda</name>
    <name evidence="8" type="ORF">Loak_1589</name>
</gene>
<dbReference type="Pfam" id="PF01081">
    <property type="entry name" value="Aldolase"/>
    <property type="match status" value="1"/>
</dbReference>